<name>A0A553Q1I7_9TELE</name>
<gene>
    <name evidence="2" type="ORF">DNTS_025258</name>
</gene>
<evidence type="ECO:0000256" key="1">
    <source>
        <dbReference type="SAM" id="Phobius"/>
    </source>
</evidence>
<sequence>MVDFSKIDSVPESHVTRVEDVSLEPLSAFISSSCDPWSVYLMSMLLLLHMISSPQRLLLHQLCMICSELSASVEEVARWEHRTRGLTRLFGGPYVACYSLAALILLLNVYRSHSCYGDWVKFEERRPRFVPAIRKNRKICCDLKFTKK</sequence>
<dbReference type="Proteomes" id="UP000316079">
    <property type="component" value="Unassembled WGS sequence"/>
</dbReference>
<keyword evidence="3" id="KW-1185">Reference proteome</keyword>
<feature type="transmembrane region" description="Helical" evidence="1">
    <location>
        <begin position="89"/>
        <end position="110"/>
    </location>
</feature>
<protein>
    <submittedName>
        <fullName evidence="2">Uncharacterized protein</fullName>
    </submittedName>
</protein>
<dbReference type="STRING" id="623744.A0A553Q1I7"/>
<evidence type="ECO:0000313" key="3">
    <source>
        <dbReference type="Proteomes" id="UP000316079"/>
    </source>
</evidence>
<keyword evidence="1" id="KW-0812">Transmembrane</keyword>
<comment type="caution">
    <text evidence="2">The sequence shown here is derived from an EMBL/GenBank/DDBJ whole genome shotgun (WGS) entry which is preliminary data.</text>
</comment>
<accession>A0A553Q1I7</accession>
<proteinExistence type="predicted"/>
<keyword evidence="1" id="KW-1133">Transmembrane helix</keyword>
<keyword evidence="1" id="KW-0472">Membrane</keyword>
<dbReference type="EMBL" id="SRMA01026455">
    <property type="protein sequence ID" value="TRY83766.1"/>
    <property type="molecule type" value="Genomic_DNA"/>
</dbReference>
<dbReference type="AlphaFoldDB" id="A0A553Q1I7"/>
<evidence type="ECO:0000313" key="2">
    <source>
        <dbReference type="EMBL" id="TRY83766.1"/>
    </source>
</evidence>
<dbReference type="OrthoDB" id="8300106at2759"/>
<reference evidence="2 3" key="1">
    <citation type="journal article" date="2019" name="Sci. Data">
        <title>Hybrid genome assembly and annotation of Danionella translucida.</title>
        <authorList>
            <person name="Kadobianskyi M."/>
            <person name="Schulze L."/>
            <person name="Schuelke M."/>
            <person name="Judkewitz B."/>
        </authorList>
    </citation>
    <scope>NUCLEOTIDE SEQUENCE [LARGE SCALE GENOMIC DNA]</scope>
    <source>
        <strain evidence="2 3">Bolton</strain>
    </source>
</reference>
<organism evidence="2 3">
    <name type="scientific">Danionella cerebrum</name>
    <dbReference type="NCBI Taxonomy" id="2873325"/>
    <lineage>
        <taxon>Eukaryota</taxon>
        <taxon>Metazoa</taxon>
        <taxon>Chordata</taxon>
        <taxon>Craniata</taxon>
        <taxon>Vertebrata</taxon>
        <taxon>Euteleostomi</taxon>
        <taxon>Actinopterygii</taxon>
        <taxon>Neopterygii</taxon>
        <taxon>Teleostei</taxon>
        <taxon>Ostariophysi</taxon>
        <taxon>Cypriniformes</taxon>
        <taxon>Danionidae</taxon>
        <taxon>Danioninae</taxon>
        <taxon>Danionella</taxon>
    </lineage>
</organism>